<dbReference type="Proteomes" id="UP000298138">
    <property type="component" value="Unassembled WGS sequence"/>
</dbReference>
<dbReference type="AlphaFoldDB" id="A0A4S2N3H5"/>
<keyword evidence="3" id="KW-1185">Reference proteome</keyword>
<evidence type="ECO:0000256" key="1">
    <source>
        <dbReference type="SAM" id="MobiDB-lite"/>
    </source>
</evidence>
<dbReference type="InParanoid" id="A0A4S2N3H5"/>
<name>A0A4S2N3H5_9PEZI</name>
<gene>
    <name evidence="2" type="ORF">EX30DRAFT_90398</name>
</gene>
<organism evidence="2 3">
    <name type="scientific">Ascodesmis nigricans</name>
    <dbReference type="NCBI Taxonomy" id="341454"/>
    <lineage>
        <taxon>Eukaryota</taxon>
        <taxon>Fungi</taxon>
        <taxon>Dikarya</taxon>
        <taxon>Ascomycota</taxon>
        <taxon>Pezizomycotina</taxon>
        <taxon>Pezizomycetes</taxon>
        <taxon>Pezizales</taxon>
        <taxon>Ascodesmidaceae</taxon>
        <taxon>Ascodesmis</taxon>
    </lineage>
</organism>
<accession>A0A4S2N3H5</accession>
<feature type="compositionally biased region" description="Polar residues" evidence="1">
    <location>
        <begin position="1"/>
        <end position="18"/>
    </location>
</feature>
<evidence type="ECO:0000313" key="3">
    <source>
        <dbReference type="Proteomes" id="UP000298138"/>
    </source>
</evidence>
<proteinExistence type="predicted"/>
<sequence>MLRQSWYHSRFSNSSISHGQLHPPIFPLPDPSPGPTNSDSKPLLRSKTPQSRRHQ</sequence>
<protein>
    <submittedName>
        <fullName evidence="2">Uncharacterized protein</fullName>
    </submittedName>
</protein>
<evidence type="ECO:0000313" key="2">
    <source>
        <dbReference type="EMBL" id="TGZ83738.1"/>
    </source>
</evidence>
<feature type="region of interest" description="Disordered" evidence="1">
    <location>
        <begin position="1"/>
        <end position="55"/>
    </location>
</feature>
<dbReference type="EMBL" id="ML220113">
    <property type="protein sequence ID" value="TGZ83738.1"/>
    <property type="molecule type" value="Genomic_DNA"/>
</dbReference>
<feature type="compositionally biased region" description="Pro residues" evidence="1">
    <location>
        <begin position="24"/>
        <end position="34"/>
    </location>
</feature>
<reference evidence="2 3" key="1">
    <citation type="submission" date="2019-04" db="EMBL/GenBank/DDBJ databases">
        <title>Comparative genomics and transcriptomics to analyze fruiting body development in filamentous ascomycetes.</title>
        <authorList>
            <consortium name="DOE Joint Genome Institute"/>
            <person name="Lutkenhaus R."/>
            <person name="Traeger S."/>
            <person name="Breuer J."/>
            <person name="Kuo A."/>
            <person name="Lipzen A."/>
            <person name="Pangilinan J."/>
            <person name="Dilworth D."/>
            <person name="Sandor L."/>
            <person name="Poggeler S."/>
            <person name="Barry K."/>
            <person name="Grigoriev I.V."/>
            <person name="Nowrousian M."/>
        </authorList>
    </citation>
    <scope>NUCLEOTIDE SEQUENCE [LARGE SCALE GENOMIC DNA]</scope>
    <source>
        <strain evidence="2 3">CBS 389.68</strain>
    </source>
</reference>